<dbReference type="Gene3D" id="1.10.150.130">
    <property type="match status" value="1"/>
</dbReference>
<dbReference type="EMBL" id="AP022607">
    <property type="protein sequence ID" value="BBZ15251.1"/>
    <property type="molecule type" value="Genomic_DNA"/>
</dbReference>
<keyword evidence="2 4" id="KW-0238">DNA-binding</keyword>
<keyword evidence="7" id="KW-0614">Plasmid</keyword>
<proteinExistence type="inferred from homology"/>
<dbReference type="Pfam" id="PF00589">
    <property type="entry name" value="Phage_integrase"/>
    <property type="match status" value="1"/>
</dbReference>
<dbReference type="Gene3D" id="1.10.443.10">
    <property type="entry name" value="Intergrase catalytic core"/>
    <property type="match status" value="1"/>
</dbReference>
<dbReference type="InterPro" id="IPR044068">
    <property type="entry name" value="CB"/>
</dbReference>
<keyword evidence="8" id="KW-1185">Reference proteome</keyword>
<dbReference type="Proteomes" id="UP000467379">
    <property type="component" value="Plasmid pJCM12687"/>
</dbReference>
<dbReference type="InterPro" id="IPR013762">
    <property type="entry name" value="Integrase-like_cat_sf"/>
</dbReference>
<evidence type="ECO:0000256" key="2">
    <source>
        <dbReference type="ARBA" id="ARBA00023125"/>
    </source>
</evidence>
<dbReference type="RefSeq" id="WP_083133991.1">
    <property type="nucleotide sequence ID" value="NZ_AP022607.1"/>
</dbReference>
<dbReference type="SUPFAM" id="SSF56349">
    <property type="entry name" value="DNA breaking-rejoining enzymes"/>
    <property type="match status" value="1"/>
</dbReference>
<dbReference type="PANTHER" id="PTHR30349">
    <property type="entry name" value="PHAGE INTEGRASE-RELATED"/>
    <property type="match status" value="1"/>
</dbReference>
<reference evidence="7 8" key="1">
    <citation type="journal article" date="2019" name="Emerg. Microbes Infect.">
        <title>Comprehensive subspecies identification of 175 nontuberculous mycobacteria species based on 7547 genomic profiles.</title>
        <authorList>
            <person name="Matsumoto Y."/>
            <person name="Kinjo T."/>
            <person name="Motooka D."/>
            <person name="Nabeya D."/>
            <person name="Jung N."/>
            <person name="Uechi K."/>
            <person name="Horii T."/>
            <person name="Iida T."/>
            <person name="Fujita J."/>
            <person name="Nakamura S."/>
        </authorList>
    </citation>
    <scope>NUCLEOTIDE SEQUENCE [LARGE SCALE GENOMIC DNA]</scope>
    <source>
        <strain evidence="7 8">JCM 12687</strain>
        <plasmid evidence="7">pJCM12687</plasmid>
    </source>
</reference>
<protein>
    <submittedName>
        <fullName evidence="7">Integrase</fullName>
    </submittedName>
</protein>
<dbReference type="PROSITE" id="PS51900">
    <property type="entry name" value="CB"/>
    <property type="match status" value="1"/>
</dbReference>
<evidence type="ECO:0000256" key="3">
    <source>
        <dbReference type="ARBA" id="ARBA00023172"/>
    </source>
</evidence>
<dbReference type="InterPro" id="IPR010998">
    <property type="entry name" value="Integrase_recombinase_N"/>
</dbReference>
<accession>A0ABM7KVK0</accession>
<sequence length="376" mass="40191">MVRSNDFGSTATPAGASACAEAAATGPDTDSATAAAIPDWFADFLIDRASRKPSEHTMKAYRQDFAAVADLLTAGRSGDIALTDITRSKLRAAFAAYASTHEPASIRRCWSTWNVLCDFLYTAELIPANPMPFVGRPKATKTLPRALPQPAVGALLEAVEADQGSPRRTDWAERDLALILTGLLAGLRADELRRADVGDIRTTSDGGAVIHVRGKGSKDRSVPIEAELLAIIEGYLDSRASRFPATTKSSGATGLSRWPSNAPLFVGRDGERITRGTVQSRVRRAFRRAGPGAQPVRGALIHGLRHTYATELANAGVSVYTLMKLLGHESMATSQRYVAGAARETRTAAAQNPLYGIVHDRLGRPKRLDGETTGSQ</sequence>
<dbReference type="PANTHER" id="PTHR30349:SF64">
    <property type="entry name" value="PROPHAGE INTEGRASE INTD-RELATED"/>
    <property type="match status" value="1"/>
</dbReference>
<dbReference type="PROSITE" id="PS51257">
    <property type="entry name" value="PROKAR_LIPOPROTEIN"/>
    <property type="match status" value="1"/>
</dbReference>
<dbReference type="PROSITE" id="PS51898">
    <property type="entry name" value="TYR_RECOMBINASE"/>
    <property type="match status" value="1"/>
</dbReference>
<feature type="domain" description="Tyr recombinase" evidence="5">
    <location>
        <begin position="142"/>
        <end position="350"/>
    </location>
</feature>
<dbReference type="InterPro" id="IPR050090">
    <property type="entry name" value="Tyrosine_recombinase_XerCD"/>
</dbReference>
<dbReference type="InterPro" id="IPR002104">
    <property type="entry name" value="Integrase_catalytic"/>
</dbReference>
<evidence type="ECO:0000313" key="8">
    <source>
        <dbReference type="Proteomes" id="UP000467379"/>
    </source>
</evidence>
<geneLocation type="plasmid" evidence="7 8">
    <name>pJCM12687</name>
</geneLocation>
<comment type="similarity">
    <text evidence="1">Belongs to the 'phage' integrase family.</text>
</comment>
<evidence type="ECO:0000259" key="6">
    <source>
        <dbReference type="PROSITE" id="PS51900"/>
    </source>
</evidence>
<organism evidence="7 8">
    <name type="scientific">Mycobacterium branderi</name>
    <dbReference type="NCBI Taxonomy" id="43348"/>
    <lineage>
        <taxon>Bacteria</taxon>
        <taxon>Bacillati</taxon>
        <taxon>Actinomycetota</taxon>
        <taxon>Actinomycetes</taxon>
        <taxon>Mycobacteriales</taxon>
        <taxon>Mycobacteriaceae</taxon>
        <taxon>Mycobacterium</taxon>
    </lineage>
</organism>
<evidence type="ECO:0000256" key="1">
    <source>
        <dbReference type="ARBA" id="ARBA00008857"/>
    </source>
</evidence>
<gene>
    <name evidence="7" type="primary">xerC_2</name>
    <name evidence="7" type="ORF">MBRA_54460</name>
</gene>
<evidence type="ECO:0000313" key="7">
    <source>
        <dbReference type="EMBL" id="BBZ15251.1"/>
    </source>
</evidence>
<evidence type="ECO:0000259" key="5">
    <source>
        <dbReference type="PROSITE" id="PS51898"/>
    </source>
</evidence>
<keyword evidence="3" id="KW-0233">DNA recombination</keyword>
<dbReference type="InterPro" id="IPR011010">
    <property type="entry name" value="DNA_brk_join_enz"/>
</dbReference>
<name>A0ABM7KVK0_9MYCO</name>
<feature type="domain" description="Core-binding (CB)" evidence="6">
    <location>
        <begin position="35"/>
        <end position="121"/>
    </location>
</feature>
<dbReference type="CDD" id="cd00397">
    <property type="entry name" value="DNA_BRE_C"/>
    <property type="match status" value="1"/>
</dbReference>
<evidence type="ECO:0000256" key="4">
    <source>
        <dbReference type="PROSITE-ProRule" id="PRU01248"/>
    </source>
</evidence>